<dbReference type="InterPro" id="IPR035895">
    <property type="entry name" value="HPr-like_sf"/>
</dbReference>
<dbReference type="SUPFAM" id="SSF55594">
    <property type="entry name" value="HPr-like"/>
    <property type="match status" value="1"/>
</dbReference>
<accession>A0ABS5PPM9</accession>
<evidence type="ECO:0000256" key="3">
    <source>
        <dbReference type="ARBA" id="ARBA00020422"/>
    </source>
</evidence>
<dbReference type="PROSITE" id="PS00369">
    <property type="entry name" value="PTS_HPR_HIS"/>
    <property type="match status" value="1"/>
</dbReference>
<dbReference type="InterPro" id="IPR050399">
    <property type="entry name" value="HPr"/>
</dbReference>
<organism evidence="7 8">
    <name type="scientific">Fusibacter paucivorans</name>
    <dbReference type="NCBI Taxonomy" id="76009"/>
    <lineage>
        <taxon>Bacteria</taxon>
        <taxon>Bacillati</taxon>
        <taxon>Bacillota</taxon>
        <taxon>Clostridia</taxon>
        <taxon>Eubacteriales</taxon>
        <taxon>Eubacteriales Family XII. Incertae Sedis</taxon>
        <taxon>Fusibacter</taxon>
    </lineage>
</organism>
<comment type="caution">
    <text evidence="7">The sequence shown here is derived from an EMBL/GenBank/DDBJ whole genome shotgun (WGS) entry which is preliminary data.</text>
</comment>
<name>A0ABS5PPM9_9FIRM</name>
<dbReference type="EMBL" id="JAHBCL010000006">
    <property type="protein sequence ID" value="MBS7525977.1"/>
    <property type="molecule type" value="Genomic_DNA"/>
</dbReference>
<feature type="domain" description="HPr" evidence="6">
    <location>
        <begin position="1"/>
        <end position="88"/>
    </location>
</feature>
<dbReference type="PRINTS" id="PR00107">
    <property type="entry name" value="PHOSPHOCPHPR"/>
</dbReference>
<dbReference type="PANTHER" id="PTHR33705:SF2">
    <property type="entry name" value="PHOSPHOCARRIER PROTEIN NPR"/>
    <property type="match status" value="1"/>
</dbReference>
<evidence type="ECO:0000256" key="1">
    <source>
        <dbReference type="ARBA" id="ARBA00003681"/>
    </source>
</evidence>
<reference evidence="7 8" key="1">
    <citation type="submission" date="2021-05" db="EMBL/GenBank/DDBJ databases">
        <title>Fusibacter ferrireducens sp. nov., an anaerobic, sulfur- and Fe-reducing bacterium isolated from the mangrove sediment.</title>
        <authorList>
            <person name="Qiu D."/>
        </authorList>
    </citation>
    <scope>NUCLEOTIDE SEQUENCE [LARGE SCALE GENOMIC DNA]</scope>
    <source>
        <strain evidence="7 8">DSM 12116</strain>
    </source>
</reference>
<evidence type="ECO:0000313" key="8">
    <source>
        <dbReference type="Proteomes" id="UP000746471"/>
    </source>
</evidence>
<dbReference type="CDD" id="cd00367">
    <property type="entry name" value="PTS-HPr_like"/>
    <property type="match status" value="1"/>
</dbReference>
<evidence type="ECO:0000256" key="2">
    <source>
        <dbReference type="ARBA" id="ARBA00004496"/>
    </source>
</evidence>
<evidence type="ECO:0000313" key="7">
    <source>
        <dbReference type="EMBL" id="MBS7525977.1"/>
    </source>
</evidence>
<sequence length="88" mass="9355">MIQKSYTLGNKLGIHARPAAELVKLAGAYESKVTIVAGEKRADAKSLLMVMSLGAKMGQTIELTIDGPDEADAMQAFDTLIGNNFNEA</sequence>
<evidence type="ECO:0000259" key="6">
    <source>
        <dbReference type="PROSITE" id="PS51350"/>
    </source>
</evidence>
<dbReference type="Proteomes" id="UP000746471">
    <property type="component" value="Unassembled WGS sequence"/>
</dbReference>
<dbReference type="PROSITE" id="PS51350">
    <property type="entry name" value="PTS_HPR_DOM"/>
    <property type="match status" value="1"/>
</dbReference>
<gene>
    <name evidence="7" type="ORF">KHM83_04700</name>
</gene>
<dbReference type="InterPro" id="IPR001020">
    <property type="entry name" value="PTS_HPr_His_P_site"/>
</dbReference>
<comment type="subcellular location">
    <subcellularLocation>
        <location evidence="2">Cytoplasm</location>
    </subcellularLocation>
</comment>
<keyword evidence="8" id="KW-1185">Reference proteome</keyword>
<evidence type="ECO:0000256" key="5">
    <source>
        <dbReference type="ARBA" id="ARBA00022683"/>
    </source>
</evidence>
<proteinExistence type="predicted"/>
<dbReference type="Gene3D" id="3.30.1340.10">
    <property type="entry name" value="HPr-like"/>
    <property type="match status" value="1"/>
</dbReference>
<dbReference type="RefSeq" id="WP_213235763.1">
    <property type="nucleotide sequence ID" value="NZ_JAHBCL010000006.1"/>
</dbReference>
<dbReference type="PROSITE" id="PS00589">
    <property type="entry name" value="PTS_HPR_SER"/>
    <property type="match status" value="1"/>
</dbReference>
<dbReference type="InterPro" id="IPR000032">
    <property type="entry name" value="HPr-like"/>
</dbReference>
<dbReference type="NCBIfam" id="TIGR01003">
    <property type="entry name" value="PTS_HPr_family"/>
    <property type="match status" value="1"/>
</dbReference>
<dbReference type="PANTHER" id="PTHR33705">
    <property type="entry name" value="PHOSPHOCARRIER PROTEIN HPR"/>
    <property type="match status" value="1"/>
</dbReference>
<keyword evidence="4" id="KW-0963">Cytoplasm</keyword>
<evidence type="ECO:0000256" key="4">
    <source>
        <dbReference type="ARBA" id="ARBA00022490"/>
    </source>
</evidence>
<keyword evidence="5" id="KW-0598">Phosphotransferase system</keyword>
<protein>
    <recommendedName>
        <fullName evidence="3">Phosphocarrier protein HPr</fullName>
    </recommendedName>
</protein>
<dbReference type="InterPro" id="IPR002114">
    <property type="entry name" value="PTS_HPr_Ser_P_site"/>
</dbReference>
<dbReference type="Pfam" id="PF00381">
    <property type="entry name" value="PTS-HPr"/>
    <property type="match status" value="1"/>
</dbReference>
<comment type="function">
    <text evidence="1">General (non sugar-specific) component of the phosphoenolpyruvate-dependent sugar phosphotransferase system (sugar PTS). This major carbohydrate active-transport system catalyzes the phosphorylation of incoming sugar substrates concomitantly with their translocation across the cell membrane. The phosphoryl group from phosphoenolpyruvate (PEP) is transferred to the phosphoryl carrier protein HPr by enzyme I. Phospho-HPr then transfers it to the PTS EIIA domain.</text>
</comment>